<dbReference type="InterPro" id="IPR013785">
    <property type="entry name" value="Aldolase_TIM"/>
</dbReference>
<evidence type="ECO:0000256" key="4">
    <source>
        <dbReference type="ARBA" id="ARBA00022723"/>
    </source>
</evidence>
<dbReference type="SUPFAM" id="SSF102114">
    <property type="entry name" value="Radical SAM enzymes"/>
    <property type="match status" value="1"/>
</dbReference>
<proteinExistence type="predicted"/>
<dbReference type="Proteomes" id="UP000245124">
    <property type="component" value="Unassembled WGS sequence"/>
</dbReference>
<comment type="caution">
    <text evidence="8">The sequence shown here is derived from an EMBL/GenBank/DDBJ whole genome shotgun (WGS) entry which is preliminary data.</text>
</comment>
<dbReference type="AlphaFoldDB" id="A0A2R5FQM9"/>
<keyword evidence="4" id="KW-0479">Metal-binding</keyword>
<sequence length="329" mass="37774">MSSIRVIERQSLESVIPLSSPYLLRIDPSNVCNFRCEFCPTGDPELLKSVNRPKGIMGYDLFCKIIDDVSEFEPKLKKLYFYKDGEPLLNKKLPDMIRYAKSKEVAEEYWITTNGSLLNPHINHQLIDTGLNLIRISIEAVNSEGYQKIAKIKLDYDKLKENIAHLYANRKNCKIHIKIVDYGLSDNEKEKFYHDFAEISTSINIDNLMGWSMSESKDFTLGTNPNKSPDGVALVSKEVCPFPFYTLTINFDGTVSVCCVDWSHSTLVGDVKQQSLKSIWLGEELLKFRKMHLQKERHKNKACGNCQYIDTLQDNLDQYSELILHKLTS</sequence>
<dbReference type="InterPro" id="IPR058240">
    <property type="entry name" value="rSAM_sf"/>
</dbReference>
<dbReference type="PANTHER" id="PTHR11228:SF34">
    <property type="entry name" value="TUNGSTEN-CONTAINING ALDEHYDE FERREDOXIN OXIDOREDUCTASE COFACTOR MODIFYING PROTEIN"/>
    <property type="match status" value="1"/>
</dbReference>
<dbReference type="Pfam" id="PF04055">
    <property type="entry name" value="Radical_SAM"/>
    <property type="match status" value="1"/>
</dbReference>
<dbReference type="GO" id="GO:0046872">
    <property type="term" value="F:metal ion binding"/>
    <property type="evidence" value="ECO:0007669"/>
    <property type="project" value="UniProtKB-KW"/>
</dbReference>
<comment type="cofactor">
    <cofactor evidence="1">
        <name>[4Fe-4S] cluster</name>
        <dbReference type="ChEBI" id="CHEBI:49883"/>
    </cofactor>
</comment>
<dbReference type="SFLD" id="SFLDS00029">
    <property type="entry name" value="Radical_SAM"/>
    <property type="match status" value="1"/>
</dbReference>
<dbReference type="Gene3D" id="3.20.20.70">
    <property type="entry name" value="Aldolase class I"/>
    <property type="match status" value="1"/>
</dbReference>
<evidence type="ECO:0000256" key="1">
    <source>
        <dbReference type="ARBA" id="ARBA00001966"/>
    </source>
</evidence>
<keyword evidence="6" id="KW-0411">Iron-sulfur</keyword>
<dbReference type="GO" id="GO:0051536">
    <property type="term" value="F:iron-sulfur cluster binding"/>
    <property type="evidence" value="ECO:0007669"/>
    <property type="project" value="UniProtKB-KW"/>
</dbReference>
<evidence type="ECO:0000256" key="5">
    <source>
        <dbReference type="ARBA" id="ARBA00023004"/>
    </source>
</evidence>
<dbReference type="GO" id="GO:0003824">
    <property type="term" value="F:catalytic activity"/>
    <property type="evidence" value="ECO:0007669"/>
    <property type="project" value="InterPro"/>
</dbReference>
<dbReference type="SFLD" id="SFLDG01067">
    <property type="entry name" value="SPASM/twitch_domain_containing"/>
    <property type="match status" value="1"/>
</dbReference>
<dbReference type="InterPro" id="IPR050377">
    <property type="entry name" value="Radical_SAM_PqqE_MftC-like"/>
</dbReference>
<dbReference type="InterPro" id="IPR023885">
    <property type="entry name" value="4Fe4S-binding_SPASM_dom"/>
</dbReference>
<dbReference type="CDD" id="cd01335">
    <property type="entry name" value="Radical_SAM"/>
    <property type="match status" value="1"/>
</dbReference>
<organism evidence="8 9">
    <name type="scientific">Nostoc commune NIES-4072</name>
    <dbReference type="NCBI Taxonomy" id="2005467"/>
    <lineage>
        <taxon>Bacteria</taxon>
        <taxon>Bacillati</taxon>
        <taxon>Cyanobacteriota</taxon>
        <taxon>Cyanophyceae</taxon>
        <taxon>Nostocales</taxon>
        <taxon>Nostocaceae</taxon>
        <taxon>Nostoc</taxon>
    </lineage>
</organism>
<dbReference type="InterPro" id="IPR034391">
    <property type="entry name" value="AdoMet-like_SPASM_containing"/>
</dbReference>
<keyword evidence="9" id="KW-1185">Reference proteome</keyword>
<dbReference type="EMBL" id="BDUD01000001">
    <property type="protein sequence ID" value="GBG18553.1"/>
    <property type="molecule type" value="Genomic_DNA"/>
</dbReference>
<keyword evidence="5" id="KW-0408">Iron</keyword>
<dbReference type="Pfam" id="PF13186">
    <property type="entry name" value="SPASM"/>
    <property type="match status" value="1"/>
</dbReference>
<evidence type="ECO:0000256" key="3">
    <source>
        <dbReference type="ARBA" id="ARBA00022691"/>
    </source>
</evidence>
<name>A0A2R5FQM9_NOSCO</name>
<feature type="domain" description="Radical SAM core" evidence="7">
    <location>
        <begin position="16"/>
        <end position="250"/>
    </location>
</feature>
<gene>
    <name evidence="8" type="ORF">NIES4072_22180</name>
</gene>
<evidence type="ECO:0000313" key="9">
    <source>
        <dbReference type="Proteomes" id="UP000245124"/>
    </source>
</evidence>
<evidence type="ECO:0000259" key="7">
    <source>
        <dbReference type="PROSITE" id="PS51918"/>
    </source>
</evidence>
<keyword evidence="2" id="KW-0004">4Fe-4S</keyword>
<evidence type="ECO:0000256" key="2">
    <source>
        <dbReference type="ARBA" id="ARBA00022485"/>
    </source>
</evidence>
<dbReference type="InterPro" id="IPR007197">
    <property type="entry name" value="rSAM"/>
</dbReference>
<dbReference type="PANTHER" id="PTHR11228">
    <property type="entry name" value="RADICAL SAM DOMAIN PROTEIN"/>
    <property type="match status" value="1"/>
</dbReference>
<evidence type="ECO:0000256" key="6">
    <source>
        <dbReference type="ARBA" id="ARBA00023014"/>
    </source>
</evidence>
<dbReference type="SFLD" id="SFLDG01387">
    <property type="entry name" value="BtrN-like_SPASM_domain_contain"/>
    <property type="match status" value="1"/>
</dbReference>
<keyword evidence="3" id="KW-0949">S-adenosyl-L-methionine</keyword>
<protein>
    <recommendedName>
        <fullName evidence="7">Radical SAM core domain-containing protein</fullName>
    </recommendedName>
</protein>
<evidence type="ECO:0000313" key="8">
    <source>
        <dbReference type="EMBL" id="GBG18553.1"/>
    </source>
</evidence>
<dbReference type="PROSITE" id="PS51918">
    <property type="entry name" value="RADICAL_SAM"/>
    <property type="match status" value="1"/>
</dbReference>
<reference evidence="8 9" key="1">
    <citation type="submission" date="2017-06" db="EMBL/GenBank/DDBJ databases">
        <title>Genome sequencing of cyanobaciteial culture collection at National Institute for Environmental Studies (NIES).</title>
        <authorList>
            <person name="Hirose Y."/>
            <person name="Shimura Y."/>
            <person name="Fujisawa T."/>
            <person name="Nakamura Y."/>
            <person name="Kawachi M."/>
        </authorList>
    </citation>
    <scope>NUCLEOTIDE SEQUENCE [LARGE SCALE GENOMIC DNA]</scope>
    <source>
        <strain evidence="8 9">NIES-4072</strain>
    </source>
</reference>
<dbReference type="RefSeq" id="WP_109008545.1">
    <property type="nucleotide sequence ID" value="NZ_BDUD01000001.1"/>
</dbReference>
<accession>A0A2R5FQM9</accession>
<dbReference type="OrthoDB" id="9808591at2"/>